<evidence type="ECO:0000256" key="1">
    <source>
        <dbReference type="SAM" id="MobiDB-lite"/>
    </source>
</evidence>
<comment type="caution">
    <text evidence="2">The sequence shown here is derived from an EMBL/GenBank/DDBJ whole genome shotgun (WGS) entry which is preliminary data.</text>
</comment>
<dbReference type="Gene3D" id="1.10.246.140">
    <property type="match status" value="1"/>
</dbReference>
<accession>A0A5N5JAY2</accession>
<evidence type="ECO:0000313" key="3">
    <source>
        <dbReference type="Proteomes" id="UP000326939"/>
    </source>
</evidence>
<keyword evidence="3" id="KW-1185">Reference proteome</keyword>
<sequence>MECTESGEDEELQSSNESFSVGGASDTEKAEQQPEISIHALSGSPSSRSMRILGRIGGCPVVILLDTSSTHCFMDSSIQQRARLQSESTEGLQVKNRPKFYLSRDKEFNKKLRFCCLRRNSINRPPTPDDAVEEQEDQEKQPTLQEIINIKLIESGEKERLMELLRERLIECGWKDEMKALCSIIFSILKSLSMSLCCRAFIKKKGSNNVTVDDLVHVITPKGRGGGSSVSEVYLLLSTQDNLLVYLQLTRIQMPIYCKESDLFLFKLLFDMPPLFPNCLQVGKLKLLMTGNGRSDYSVIFLFTQPDLKPQACALWEICEKQKLTFIAKPTSFPYSGRFA</sequence>
<dbReference type="GO" id="GO:0000124">
    <property type="term" value="C:SAGA complex"/>
    <property type="evidence" value="ECO:0007669"/>
    <property type="project" value="InterPro"/>
</dbReference>
<dbReference type="GO" id="GO:0005643">
    <property type="term" value="C:nuclear pore"/>
    <property type="evidence" value="ECO:0007669"/>
    <property type="project" value="InterPro"/>
</dbReference>
<dbReference type="PANTHER" id="PTHR12514">
    <property type="entry name" value="ENHANCER OF YELLOW 2 TRANSCRIPTION FACTOR"/>
    <property type="match status" value="1"/>
</dbReference>
<dbReference type="GO" id="GO:0006406">
    <property type="term" value="P:mRNA export from nucleus"/>
    <property type="evidence" value="ECO:0007669"/>
    <property type="project" value="InterPro"/>
</dbReference>
<dbReference type="InterPro" id="IPR038212">
    <property type="entry name" value="TF_EnY2_sf"/>
</dbReference>
<proteinExistence type="predicted"/>
<feature type="region of interest" description="Disordered" evidence="1">
    <location>
        <begin position="1"/>
        <end position="44"/>
    </location>
</feature>
<dbReference type="GO" id="GO:0003713">
    <property type="term" value="F:transcription coactivator activity"/>
    <property type="evidence" value="ECO:0007669"/>
    <property type="project" value="InterPro"/>
</dbReference>
<evidence type="ECO:0000313" key="2">
    <source>
        <dbReference type="EMBL" id="KAB5516291.1"/>
    </source>
</evidence>
<protein>
    <recommendedName>
        <fullName evidence="4">Transcription and mRNA export factor ENY2</fullName>
    </recommendedName>
</protein>
<gene>
    <name evidence="2" type="ORF">DKX38_026939</name>
</gene>
<name>A0A5N5JAY2_9ROSI</name>
<organism evidence="2 3">
    <name type="scientific">Salix brachista</name>
    <dbReference type="NCBI Taxonomy" id="2182728"/>
    <lineage>
        <taxon>Eukaryota</taxon>
        <taxon>Viridiplantae</taxon>
        <taxon>Streptophyta</taxon>
        <taxon>Embryophyta</taxon>
        <taxon>Tracheophyta</taxon>
        <taxon>Spermatophyta</taxon>
        <taxon>Magnoliopsida</taxon>
        <taxon>eudicotyledons</taxon>
        <taxon>Gunneridae</taxon>
        <taxon>Pentapetalae</taxon>
        <taxon>rosids</taxon>
        <taxon>fabids</taxon>
        <taxon>Malpighiales</taxon>
        <taxon>Salicaceae</taxon>
        <taxon>Saliceae</taxon>
        <taxon>Salix</taxon>
    </lineage>
</organism>
<dbReference type="Pfam" id="PF10163">
    <property type="entry name" value="EnY2"/>
    <property type="match status" value="1"/>
</dbReference>
<evidence type="ECO:0008006" key="4">
    <source>
        <dbReference type="Google" id="ProtNLM"/>
    </source>
</evidence>
<reference evidence="3" key="1">
    <citation type="journal article" date="2019" name="Gigascience">
        <title>De novo genome assembly of the endangered Acer yangbiense, a plant species with extremely small populations endemic to Yunnan Province, China.</title>
        <authorList>
            <person name="Yang J."/>
            <person name="Wariss H.M."/>
            <person name="Tao L."/>
            <person name="Zhang R."/>
            <person name="Yun Q."/>
            <person name="Hollingsworth P."/>
            <person name="Dao Z."/>
            <person name="Luo G."/>
            <person name="Guo H."/>
            <person name="Ma Y."/>
            <person name="Sun W."/>
        </authorList>
    </citation>
    <scope>NUCLEOTIDE SEQUENCE [LARGE SCALE GENOMIC DNA]</scope>
    <source>
        <strain evidence="3">cv. br00</strain>
    </source>
</reference>
<dbReference type="InterPro" id="IPR018783">
    <property type="entry name" value="TF_ENY2"/>
</dbReference>
<feature type="compositionally biased region" description="Acidic residues" evidence="1">
    <location>
        <begin position="1"/>
        <end position="12"/>
    </location>
</feature>
<dbReference type="Proteomes" id="UP000326939">
    <property type="component" value="Chromosome 17"/>
</dbReference>
<dbReference type="AlphaFoldDB" id="A0A5N5JAY2"/>
<dbReference type="EMBL" id="VDCV01000017">
    <property type="protein sequence ID" value="KAB5516291.1"/>
    <property type="molecule type" value="Genomic_DNA"/>
</dbReference>